<reference evidence="3 4" key="1">
    <citation type="submission" date="2016-11" db="EMBL/GenBank/DDBJ databases">
        <authorList>
            <person name="Jaros S."/>
            <person name="Januszkiewicz K."/>
            <person name="Wedrychowicz H."/>
        </authorList>
    </citation>
    <scope>NUCLEOTIDE SEQUENCE [LARGE SCALE GENOMIC DNA]</scope>
    <source>
        <strain evidence="3 4">LMG 20594</strain>
    </source>
</reference>
<accession>A0A1M6SQL6</accession>
<dbReference type="STRING" id="169427.SAMN05192548_102384"/>
<gene>
    <name evidence="3" type="ORF">SAMN05192548_102384</name>
</gene>
<dbReference type="PANTHER" id="PTHR43477:SF1">
    <property type="entry name" value="DIHYDROANTICAPSIN 7-DEHYDROGENASE"/>
    <property type="match status" value="1"/>
</dbReference>
<dbReference type="Pfam" id="PF13561">
    <property type="entry name" value="adh_short_C2"/>
    <property type="match status" value="1"/>
</dbReference>
<sequence length="199" mass="20283">MRILIVGATGLLGGELVKLLAAEHEIVTASRKGSDLHVDLSDKASIESMYRRAGTLDAVICVAGTAKFAPLASLADDDFSFSLANKLMGQVNLVRCGAAHVSQGGCFALTSGVLAQQPMEGSAAVSIVNAGVEAFARSAALELRGKARVNVVSPGWVAETLKSMGRDPSQGVPAATVAQAYKRSLGGSATGEVISATSP</sequence>
<evidence type="ECO:0000313" key="3">
    <source>
        <dbReference type="EMBL" id="SHK47031.1"/>
    </source>
</evidence>
<dbReference type="CDD" id="cd11731">
    <property type="entry name" value="Lin1944_like_SDR_c"/>
    <property type="match status" value="1"/>
</dbReference>
<proteinExistence type="inferred from homology"/>
<dbReference type="OrthoDB" id="9787486at2"/>
<dbReference type="GO" id="GO:0016491">
    <property type="term" value="F:oxidoreductase activity"/>
    <property type="evidence" value="ECO:0007669"/>
    <property type="project" value="UniProtKB-KW"/>
</dbReference>
<dbReference type="InterPro" id="IPR036291">
    <property type="entry name" value="NAD(P)-bd_dom_sf"/>
</dbReference>
<protein>
    <submittedName>
        <fullName evidence="3">NADP-dependent 3-hydroxy acid dehydrogenase YdfG</fullName>
    </submittedName>
</protein>
<dbReference type="RefSeq" id="WP_073430470.1">
    <property type="nucleotide sequence ID" value="NZ_CADFGY010000026.1"/>
</dbReference>
<evidence type="ECO:0000256" key="1">
    <source>
        <dbReference type="ARBA" id="ARBA00006484"/>
    </source>
</evidence>
<name>A0A1M6SQL6_9BURK</name>
<dbReference type="SUPFAM" id="SSF51735">
    <property type="entry name" value="NAD(P)-binding Rossmann-fold domains"/>
    <property type="match status" value="1"/>
</dbReference>
<dbReference type="NCBIfam" id="NF005754">
    <property type="entry name" value="PRK07578.1"/>
    <property type="match status" value="1"/>
</dbReference>
<evidence type="ECO:0000256" key="2">
    <source>
        <dbReference type="ARBA" id="ARBA00023002"/>
    </source>
</evidence>
<dbReference type="EMBL" id="FRAB01000023">
    <property type="protein sequence ID" value="SHK47031.1"/>
    <property type="molecule type" value="Genomic_DNA"/>
</dbReference>
<dbReference type="InterPro" id="IPR002347">
    <property type="entry name" value="SDR_fam"/>
</dbReference>
<keyword evidence="2" id="KW-0560">Oxidoreductase</keyword>
<dbReference type="InterPro" id="IPR051122">
    <property type="entry name" value="SDR_DHRS6-like"/>
</dbReference>
<organism evidence="3 4">
    <name type="scientific">Paraburkholderia terricola</name>
    <dbReference type="NCBI Taxonomy" id="169427"/>
    <lineage>
        <taxon>Bacteria</taxon>
        <taxon>Pseudomonadati</taxon>
        <taxon>Pseudomonadota</taxon>
        <taxon>Betaproteobacteria</taxon>
        <taxon>Burkholderiales</taxon>
        <taxon>Burkholderiaceae</taxon>
        <taxon>Paraburkholderia</taxon>
    </lineage>
</organism>
<dbReference type="Gene3D" id="3.40.50.720">
    <property type="entry name" value="NAD(P)-binding Rossmann-like Domain"/>
    <property type="match status" value="1"/>
</dbReference>
<dbReference type="AlphaFoldDB" id="A0A1M6SQL6"/>
<evidence type="ECO:0000313" key="4">
    <source>
        <dbReference type="Proteomes" id="UP000184395"/>
    </source>
</evidence>
<dbReference type="PANTHER" id="PTHR43477">
    <property type="entry name" value="DIHYDROANTICAPSIN 7-DEHYDROGENASE"/>
    <property type="match status" value="1"/>
</dbReference>
<comment type="similarity">
    <text evidence="1">Belongs to the short-chain dehydrogenases/reductases (SDR) family.</text>
</comment>
<dbReference type="PRINTS" id="PR00081">
    <property type="entry name" value="GDHRDH"/>
</dbReference>
<dbReference type="Proteomes" id="UP000184395">
    <property type="component" value="Unassembled WGS sequence"/>
</dbReference>